<dbReference type="OrthoDB" id="674604at2759"/>
<dbReference type="Proteomes" id="UP000799771">
    <property type="component" value="Unassembled WGS sequence"/>
</dbReference>
<name>A0A6A6AAI1_9PLEO</name>
<proteinExistence type="predicted"/>
<evidence type="ECO:0000313" key="3">
    <source>
        <dbReference type="Proteomes" id="UP000799771"/>
    </source>
</evidence>
<dbReference type="InterPro" id="IPR010730">
    <property type="entry name" value="HET"/>
</dbReference>
<sequence>MRLLRRDSDGKYCLKQFSGKNAKDVPFYAILSHTWGADGQEVTFNDLTDDTSSYTHKEGYRKLEFCQQQAAQDGLSYFWIDTCCIDKSSSTELHRSLNSMFRWYQGAARCYVYLADVSVKGDPEEDEEAWKLAFEKSRWFTRGWTLQELLAPPSVVFYSQEAKRLGDKHSLEQTIHEITQIPIKALQGTPLSYFSVKERRSWAANRQTTEEEDEAYCLQGIFDVCVPLMYGSGRAKTMAKLDWEIAHSEKSGEEQDVVTIGGASWKDLQTLDNRQLKELDSKLVEFSIWFLKEINIHTVDTMSAEAGRKLQALLESMGVSYYDETNRLRGRYQTWRQPWAEYEARNLPDLGRMLGYLGNRWWWANGQSDLVTGIIAARTLVELMIWRGIW</sequence>
<keyword evidence="3" id="KW-1185">Reference proteome</keyword>
<dbReference type="GeneID" id="54412039"/>
<dbReference type="PANTHER" id="PTHR10622">
    <property type="entry name" value="HET DOMAIN-CONTAINING PROTEIN"/>
    <property type="match status" value="1"/>
</dbReference>
<gene>
    <name evidence="2" type="ORF">P153DRAFT_398066</name>
</gene>
<dbReference type="PANTHER" id="PTHR10622:SF13">
    <property type="entry name" value="NACHT DOMAIN-CONTAINING PROTEIN"/>
    <property type="match status" value="1"/>
</dbReference>
<feature type="domain" description="Heterokaryon incompatibility" evidence="1">
    <location>
        <begin position="28"/>
        <end position="118"/>
    </location>
</feature>
<organism evidence="2 3">
    <name type="scientific">Dothidotthia symphoricarpi CBS 119687</name>
    <dbReference type="NCBI Taxonomy" id="1392245"/>
    <lineage>
        <taxon>Eukaryota</taxon>
        <taxon>Fungi</taxon>
        <taxon>Dikarya</taxon>
        <taxon>Ascomycota</taxon>
        <taxon>Pezizomycotina</taxon>
        <taxon>Dothideomycetes</taxon>
        <taxon>Pleosporomycetidae</taxon>
        <taxon>Pleosporales</taxon>
        <taxon>Dothidotthiaceae</taxon>
        <taxon>Dothidotthia</taxon>
    </lineage>
</organism>
<protein>
    <submittedName>
        <fullName evidence="2">HET-domain-containing protein</fullName>
    </submittedName>
</protein>
<accession>A0A6A6AAI1</accession>
<dbReference type="RefSeq" id="XP_033522612.1">
    <property type="nucleotide sequence ID" value="XM_033671607.1"/>
</dbReference>
<evidence type="ECO:0000259" key="1">
    <source>
        <dbReference type="Pfam" id="PF06985"/>
    </source>
</evidence>
<evidence type="ECO:0000313" key="2">
    <source>
        <dbReference type="EMBL" id="KAF2128223.1"/>
    </source>
</evidence>
<reference evidence="2" key="1">
    <citation type="journal article" date="2020" name="Stud. Mycol.">
        <title>101 Dothideomycetes genomes: a test case for predicting lifestyles and emergence of pathogens.</title>
        <authorList>
            <person name="Haridas S."/>
            <person name="Albert R."/>
            <person name="Binder M."/>
            <person name="Bloem J."/>
            <person name="Labutti K."/>
            <person name="Salamov A."/>
            <person name="Andreopoulos B."/>
            <person name="Baker S."/>
            <person name="Barry K."/>
            <person name="Bills G."/>
            <person name="Bluhm B."/>
            <person name="Cannon C."/>
            <person name="Castanera R."/>
            <person name="Culley D."/>
            <person name="Daum C."/>
            <person name="Ezra D."/>
            <person name="Gonzalez J."/>
            <person name="Henrissat B."/>
            <person name="Kuo A."/>
            <person name="Liang C."/>
            <person name="Lipzen A."/>
            <person name="Lutzoni F."/>
            <person name="Magnuson J."/>
            <person name="Mondo S."/>
            <person name="Nolan M."/>
            <person name="Ohm R."/>
            <person name="Pangilinan J."/>
            <person name="Park H.-J."/>
            <person name="Ramirez L."/>
            <person name="Alfaro M."/>
            <person name="Sun H."/>
            <person name="Tritt A."/>
            <person name="Yoshinaga Y."/>
            <person name="Zwiers L.-H."/>
            <person name="Turgeon B."/>
            <person name="Goodwin S."/>
            <person name="Spatafora J."/>
            <person name="Crous P."/>
            <person name="Grigoriev I."/>
        </authorList>
    </citation>
    <scope>NUCLEOTIDE SEQUENCE</scope>
    <source>
        <strain evidence="2">CBS 119687</strain>
    </source>
</reference>
<dbReference type="Pfam" id="PF06985">
    <property type="entry name" value="HET"/>
    <property type="match status" value="1"/>
</dbReference>
<dbReference type="AlphaFoldDB" id="A0A6A6AAI1"/>
<dbReference type="EMBL" id="ML977509">
    <property type="protein sequence ID" value="KAF2128223.1"/>
    <property type="molecule type" value="Genomic_DNA"/>
</dbReference>